<dbReference type="PANTHER" id="PTHR33990">
    <property type="entry name" value="PROTEIN YJDN-RELATED"/>
    <property type="match status" value="1"/>
</dbReference>
<dbReference type="OrthoDB" id="9795306at2"/>
<dbReference type="Gene3D" id="3.10.180.10">
    <property type="entry name" value="2,3-Dihydroxybiphenyl 1,2-Dioxygenase, domain 1"/>
    <property type="match status" value="1"/>
</dbReference>
<dbReference type="RefSeq" id="WP_124694672.1">
    <property type="nucleotide sequence ID" value="NZ_JBHUFE010000008.1"/>
</dbReference>
<comment type="caution">
    <text evidence="2">The sequence shown here is derived from an EMBL/GenBank/DDBJ whole genome shotgun (WGS) entry which is preliminary data.</text>
</comment>
<sequence length="136" mass="15081">MAKLTPYIFSEDARSQASFYTEALGGEILGVMTFADGPQPNTEYKDKVMHLSFTAAGILFYMSDSFKPIERGNGLALTLEFSAEEEAYAAFDKLSEGGKVIDALKRQFWGAHFGQLEDKYGVTWQVTTEMEAPEPS</sequence>
<dbReference type="InterPro" id="IPR028973">
    <property type="entry name" value="PhnB-like"/>
</dbReference>
<protein>
    <submittedName>
        <fullName evidence="2">VOC family protein</fullName>
    </submittedName>
</protein>
<proteinExistence type="predicted"/>
<reference evidence="2 3" key="1">
    <citation type="submission" date="2018-11" db="EMBL/GenBank/DDBJ databases">
        <title>Genome sequence of strain 7197.</title>
        <authorList>
            <person name="Gao J."/>
            <person name="Sun J."/>
        </authorList>
    </citation>
    <scope>NUCLEOTIDE SEQUENCE [LARGE SCALE GENOMIC DNA]</scope>
    <source>
        <strain evidence="2 3">7197</strain>
    </source>
</reference>
<gene>
    <name evidence="2" type="ORF">EH198_06160</name>
</gene>
<evidence type="ECO:0000313" key="2">
    <source>
        <dbReference type="EMBL" id="RQW12638.1"/>
    </source>
</evidence>
<dbReference type="InterPro" id="IPR029068">
    <property type="entry name" value="Glyas_Bleomycin-R_OHBP_Dase"/>
</dbReference>
<organism evidence="2 3">
    <name type="scientific">Paenibacillus rhizophilus</name>
    <dbReference type="NCBI Taxonomy" id="1850366"/>
    <lineage>
        <taxon>Bacteria</taxon>
        <taxon>Bacillati</taxon>
        <taxon>Bacillota</taxon>
        <taxon>Bacilli</taxon>
        <taxon>Bacillales</taxon>
        <taxon>Paenibacillaceae</taxon>
        <taxon>Paenibacillus</taxon>
    </lineage>
</organism>
<dbReference type="EMBL" id="RQPI01000002">
    <property type="protein sequence ID" value="RQW12638.1"/>
    <property type="molecule type" value="Genomic_DNA"/>
</dbReference>
<dbReference type="Proteomes" id="UP000282529">
    <property type="component" value="Unassembled WGS sequence"/>
</dbReference>
<dbReference type="PANTHER" id="PTHR33990:SF1">
    <property type="entry name" value="PROTEIN YJDN"/>
    <property type="match status" value="1"/>
</dbReference>
<evidence type="ECO:0000259" key="1">
    <source>
        <dbReference type="Pfam" id="PF06983"/>
    </source>
</evidence>
<dbReference type="SUPFAM" id="SSF54593">
    <property type="entry name" value="Glyoxalase/Bleomycin resistance protein/Dihydroxybiphenyl dioxygenase"/>
    <property type="match status" value="1"/>
</dbReference>
<keyword evidence="3" id="KW-1185">Reference proteome</keyword>
<dbReference type="Pfam" id="PF06983">
    <property type="entry name" value="3-dmu-9_3-mt"/>
    <property type="match status" value="1"/>
</dbReference>
<dbReference type="CDD" id="cd06588">
    <property type="entry name" value="PhnB_like"/>
    <property type="match status" value="1"/>
</dbReference>
<evidence type="ECO:0000313" key="3">
    <source>
        <dbReference type="Proteomes" id="UP000282529"/>
    </source>
</evidence>
<feature type="domain" description="PhnB-like" evidence="1">
    <location>
        <begin position="8"/>
        <end position="127"/>
    </location>
</feature>
<dbReference type="AlphaFoldDB" id="A0A3N9P8T7"/>
<name>A0A3N9P8T7_9BACL</name>
<accession>A0A3N9P8T7</accession>